<reference evidence="1 2" key="1">
    <citation type="submission" date="2019-02" db="EMBL/GenBank/DDBJ databases">
        <title>Sequencing the genomes of 1000 actinobacteria strains.</title>
        <authorList>
            <person name="Klenk H.-P."/>
        </authorList>
    </citation>
    <scope>NUCLEOTIDE SEQUENCE [LARGE SCALE GENOMIC DNA]</scope>
    <source>
        <strain evidence="1 2">DSM 17364</strain>
    </source>
</reference>
<protein>
    <recommendedName>
        <fullName evidence="3">Nuclease PIN</fullName>
    </recommendedName>
</protein>
<keyword evidence="2" id="KW-1185">Reference proteome</keyword>
<dbReference type="AlphaFoldDB" id="A0A4Q8AGE9"/>
<dbReference type="InterPro" id="IPR038078">
    <property type="entry name" value="PhoU-like_sf"/>
</dbReference>
<dbReference type="Proteomes" id="UP000292685">
    <property type="component" value="Unassembled WGS sequence"/>
</dbReference>
<dbReference type="PANTHER" id="PTHR37298">
    <property type="entry name" value="UPF0111 PROTEIN YKAA"/>
    <property type="match status" value="1"/>
</dbReference>
<evidence type="ECO:0008006" key="3">
    <source>
        <dbReference type="Google" id="ProtNLM"/>
    </source>
</evidence>
<evidence type="ECO:0000313" key="1">
    <source>
        <dbReference type="EMBL" id="RZU63354.1"/>
    </source>
</evidence>
<proteinExistence type="predicted"/>
<dbReference type="OrthoDB" id="9797568at2"/>
<name>A0A4Q8AGE9_9MICC</name>
<accession>A0A4Q8AGE9</accession>
<dbReference type="EMBL" id="SHLA01000001">
    <property type="protein sequence ID" value="RZU63354.1"/>
    <property type="molecule type" value="Genomic_DNA"/>
</dbReference>
<dbReference type="Gene3D" id="1.20.58.220">
    <property type="entry name" value="Phosphate transport system protein phou homolog 2, domain 2"/>
    <property type="match status" value="1"/>
</dbReference>
<comment type="caution">
    <text evidence="1">The sequence shown here is derived from an EMBL/GenBank/DDBJ whole genome shotgun (WGS) entry which is preliminary data.</text>
</comment>
<dbReference type="PANTHER" id="PTHR37298:SF1">
    <property type="entry name" value="UPF0111 PROTEIN YKAA"/>
    <property type="match status" value="1"/>
</dbReference>
<dbReference type="RefSeq" id="WP_102158224.1">
    <property type="nucleotide sequence ID" value="NZ_SHLA01000001.1"/>
</dbReference>
<dbReference type="InterPro" id="IPR052912">
    <property type="entry name" value="UPF0111_domain"/>
</dbReference>
<gene>
    <name evidence="1" type="ORF">EV380_2970</name>
</gene>
<sequence length="205" mass="23058">MKFSLFPQETRGLQLLGDLCTNIQDCVQVLSEILGVLTEDNQEQLDALERAEMQALDTHYALLTQLRTSYVTPVPREDLYTFSRLLHDTVGELRSVGELMTSGDLTWISHRAADQLELVGRQATLTTSALGSLDRLDDLEDTWLQLMRLNKRVGRTHHAWVGETADLQRSSTIIRHRAVADQMLAASTRLHAVADHLGRVLVKES</sequence>
<evidence type="ECO:0000313" key="2">
    <source>
        <dbReference type="Proteomes" id="UP000292685"/>
    </source>
</evidence>
<organism evidence="1 2">
    <name type="scientific">Zhihengliuella halotolerans</name>
    <dbReference type="NCBI Taxonomy" id="370736"/>
    <lineage>
        <taxon>Bacteria</taxon>
        <taxon>Bacillati</taxon>
        <taxon>Actinomycetota</taxon>
        <taxon>Actinomycetes</taxon>
        <taxon>Micrococcales</taxon>
        <taxon>Micrococcaceae</taxon>
        <taxon>Zhihengliuella</taxon>
    </lineage>
</organism>